<dbReference type="InterPro" id="IPR020471">
    <property type="entry name" value="AKR"/>
</dbReference>
<dbReference type="SUPFAM" id="SSF51430">
    <property type="entry name" value="NAD(P)-linked oxidoreductase"/>
    <property type="match status" value="1"/>
</dbReference>
<protein>
    <submittedName>
        <fullName evidence="2">Predicted oxidoreductase</fullName>
    </submittedName>
</protein>
<dbReference type="InterPro" id="IPR036812">
    <property type="entry name" value="NAD(P)_OxRdtase_dom_sf"/>
</dbReference>
<sequence length="297" mass="32781">MRTTGYLESFMTAFPIRQPLLLGMMRLLECAELATPQALLGFIERSVERGLNGFDHADIYGLGECEARFGAALRLRPQLRAQLQLISKADIVPAAQDVSRWRIKHYDTTTSYLTRAVDASLQRLGVERLDGFLLHRPDPLLQVEEVTRALQALVESGKVGWVGLSNAEPLHWQVLGRELELRCNQIELSLAAQQAAWDGRLQALQADGLQVLAWSPLAGGRFAPALQLALEEVAAALQATPLQVALAWLRRLPGRPVPILGSLREARIEEALAGAELQLDAPTWFYLSEAARGERAP</sequence>
<dbReference type="Pfam" id="PF00248">
    <property type="entry name" value="Aldo_ket_red"/>
    <property type="match status" value="1"/>
</dbReference>
<dbReference type="AlphaFoldDB" id="A0A1H2LVP9"/>
<dbReference type="PANTHER" id="PTHR43364:SF1">
    <property type="entry name" value="OXIDOREDUCTASE YDHF"/>
    <property type="match status" value="1"/>
</dbReference>
<dbReference type="PRINTS" id="PR00069">
    <property type="entry name" value="ALDKETRDTASE"/>
</dbReference>
<keyword evidence="3" id="KW-1185">Reference proteome</keyword>
<organism evidence="2 3">
    <name type="scientific">Pseudomonas sihuiensis</name>
    <dbReference type="NCBI Taxonomy" id="1274359"/>
    <lineage>
        <taxon>Bacteria</taxon>
        <taxon>Pseudomonadati</taxon>
        <taxon>Pseudomonadota</taxon>
        <taxon>Gammaproteobacteria</taxon>
        <taxon>Pseudomonadales</taxon>
        <taxon>Pseudomonadaceae</taxon>
        <taxon>Pseudomonas</taxon>
    </lineage>
</organism>
<dbReference type="Gene3D" id="3.20.20.100">
    <property type="entry name" value="NADP-dependent oxidoreductase domain"/>
    <property type="match status" value="1"/>
</dbReference>
<dbReference type="GO" id="GO:0005829">
    <property type="term" value="C:cytosol"/>
    <property type="evidence" value="ECO:0007669"/>
    <property type="project" value="TreeGrafter"/>
</dbReference>
<evidence type="ECO:0000259" key="1">
    <source>
        <dbReference type="Pfam" id="PF00248"/>
    </source>
</evidence>
<name>A0A1H2LVP9_9PSED</name>
<gene>
    <name evidence="2" type="ORF">SAMN05216363_2313</name>
</gene>
<evidence type="ECO:0000313" key="2">
    <source>
        <dbReference type="EMBL" id="SDU85057.1"/>
    </source>
</evidence>
<dbReference type="InterPro" id="IPR023210">
    <property type="entry name" value="NADP_OxRdtase_dom"/>
</dbReference>
<dbReference type="Proteomes" id="UP000198675">
    <property type="component" value="Chromosome I"/>
</dbReference>
<evidence type="ECO:0000313" key="3">
    <source>
        <dbReference type="Proteomes" id="UP000198675"/>
    </source>
</evidence>
<feature type="domain" description="NADP-dependent oxidoreductase" evidence="1">
    <location>
        <begin position="20"/>
        <end position="287"/>
    </location>
</feature>
<accession>A0A1H2LVP9</accession>
<dbReference type="GO" id="GO:0016491">
    <property type="term" value="F:oxidoreductase activity"/>
    <property type="evidence" value="ECO:0007669"/>
    <property type="project" value="InterPro"/>
</dbReference>
<dbReference type="PANTHER" id="PTHR43364">
    <property type="entry name" value="NADH-SPECIFIC METHYLGLYOXAL REDUCTASE-RELATED"/>
    <property type="match status" value="1"/>
</dbReference>
<dbReference type="InterPro" id="IPR050523">
    <property type="entry name" value="AKR_Detox_Biosynth"/>
</dbReference>
<proteinExistence type="predicted"/>
<dbReference type="EMBL" id="LT629797">
    <property type="protein sequence ID" value="SDU85057.1"/>
    <property type="molecule type" value="Genomic_DNA"/>
</dbReference>
<reference evidence="3" key="1">
    <citation type="submission" date="2016-10" db="EMBL/GenBank/DDBJ databases">
        <authorList>
            <person name="Varghese N."/>
            <person name="Submissions S."/>
        </authorList>
    </citation>
    <scope>NUCLEOTIDE SEQUENCE [LARGE SCALE GENOMIC DNA]</scope>
    <source>
        <strain evidence="3">KCTC 32246</strain>
    </source>
</reference>